<dbReference type="PROSITE" id="PS01124">
    <property type="entry name" value="HTH_ARAC_FAMILY_2"/>
    <property type="match status" value="1"/>
</dbReference>
<name>A0A8J3MVE9_9CHLR</name>
<dbReference type="Gene3D" id="1.10.10.60">
    <property type="entry name" value="Homeodomain-like"/>
    <property type="match status" value="2"/>
</dbReference>
<feature type="domain" description="HTH araC/xylS-type" evidence="3">
    <location>
        <begin position="206"/>
        <end position="304"/>
    </location>
</feature>
<dbReference type="AlphaFoldDB" id="A0A8J3MVE9"/>
<dbReference type="InterPro" id="IPR009594">
    <property type="entry name" value="Tscrpt_reg_HTH_AraC_N"/>
</dbReference>
<proteinExistence type="predicted"/>
<dbReference type="SUPFAM" id="SSF46689">
    <property type="entry name" value="Homeodomain-like"/>
    <property type="match status" value="2"/>
</dbReference>
<keyword evidence="2" id="KW-0804">Transcription</keyword>
<dbReference type="Proteomes" id="UP000612362">
    <property type="component" value="Unassembled WGS sequence"/>
</dbReference>
<dbReference type="PANTHER" id="PTHR43436:SF1">
    <property type="entry name" value="TRANSCRIPTIONAL REGULATORY PROTEIN"/>
    <property type="match status" value="1"/>
</dbReference>
<evidence type="ECO:0000313" key="4">
    <source>
        <dbReference type="EMBL" id="GHO47593.1"/>
    </source>
</evidence>
<dbReference type="InterPro" id="IPR018060">
    <property type="entry name" value="HTH_AraC"/>
</dbReference>
<dbReference type="PANTHER" id="PTHR43436">
    <property type="entry name" value="ARAC-FAMILY TRANSCRIPTIONAL REGULATOR"/>
    <property type="match status" value="1"/>
</dbReference>
<organism evidence="4 5">
    <name type="scientific">Ktedonospora formicarum</name>
    <dbReference type="NCBI Taxonomy" id="2778364"/>
    <lineage>
        <taxon>Bacteria</taxon>
        <taxon>Bacillati</taxon>
        <taxon>Chloroflexota</taxon>
        <taxon>Ktedonobacteria</taxon>
        <taxon>Ktedonobacterales</taxon>
        <taxon>Ktedonobacteraceae</taxon>
        <taxon>Ktedonospora</taxon>
    </lineage>
</organism>
<dbReference type="Pfam" id="PF12833">
    <property type="entry name" value="HTH_18"/>
    <property type="match status" value="1"/>
</dbReference>
<gene>
    <name evidence="4" type="ORF">KSX_57560</name>
</gene>
<evidence type="ECO:0000313" key="5">
    <source>
        <dbReference type="Proteomes" id="UP000612362"/>
    </source>
</evidence>
<evidence type="ECO:0000256" key="1">
    <source>
        <dbReference type="ARBA" id="ARBA00023015"/>
    </source>
</evidence>
<accession>A0A8J3MVE9</accession>
<evidence type="ECO:0000256" key="2">
    <source>
        <dbReference type="ARBA" id="ARBA00023163"/>
    </source>
</evidence>
<sequence>MSVMIHKPAEREAKRLAANREELSERIGQAISFDGTYQPLQGLHLSRSSTPFKQHHSVLEPSLCVTVQGSKEVLFGESRYQYDPMHYLLITVEMPDIAQVLEASKERPYLGLRLELDPTLVSAVMLEASYTLPPGTAHMRAIDVSLFDVHLLDAIVRLARLLDTPDEAPILQPLITREIMYRLLKGGQGGRLRHLAIQDGYTSHISQAVARLRQNFDQPLRVETLAHELGMSISAFHHHFKAVTTLSPLQFQKQLRLQEARRLMLSEDLDAQVAAYRVGYQDASHFNREYKGLFGAPPMRDVQRLREVRHGFGERTRR</sequence>
<dbReference type="SMART" id="SM00342">
    <property type="entry name" value="HTH_ARAC"/>
    <property type="match status" value="1"/>
</dbReference>
<dbReference type="GO" id="GO:0043565">
    <property type="term" value="F:sequence-specific DNA binding"/>
    <property type="evidence" value="ECO:0007669"/>
    <property type="project" value="InterPro"/>
</dbReference>
<protein>
    <submittedName>
        <fullName evidence="4">AraC family transcriptional regulator</fullName>
    </submittedName>
</protein>
<dbReference type="InterPro" id="IPR009057">
    <property type="entry name" value="Homeodomain-like_sf"/>
</dbReference>
<dbReference type="RefSeq" id="WP_220196851.1">
    <property type="nucleotide sequence ID" value="NZ_BNJF01000003.1"/>
</dbReference>
<dbReference type="Pfam" id="PF06719">
    <property type="entry name" value="AraC_N"/>
    <property type="match status" value="1"/>
</dbReference>
<dbReference type="GO" id="GO:0003700">
    <property type="term" value="F:DNA-binding transcription factor activity"/>
    <property type="evidence" value="ECO:0007669"/>
    <property type="project" value="InterPro"/>
</dbReference>
<keyword evidence="1" id="KW-0805">Transcription regulation</keyword>
<dbReference type="EMBL" id="BNJF01000003">
    <property type="protein sequence ID" value="GHO47593.1"/>
    <property type="molecule type" value="Genomic_DNA"/>
</dbReference>
<reference evidence="4" key="1">
    <citation type="submission" date="2020-10" db="EMBL/GenBank/DDBJ databases">
        <title>Taxonomic study of unclassified bacteria belonging to the class Ktedonobacteria.</title>
        <authorList>
            <person name="Yabe S."/>
            <person name="Wang C.M."/>
            <person name="Zheng Y."/>
            <person name="Sakai Y."/>
            <person name="Cavaletti L."/>
            <person name="Monciardini P."/>
            <person name="Donadio S."/>
        </authorList>
    </citation>
    <scope>NUCLEOTIDE SEQUENCE</scope>
    <source>
        <strain evidence="4">SOSP1-1</strain>
    </source>
</reference>
<evidence type="ECO:0000259" key="3">
    <source>
        <dbReference type="PROSITE" id="PS01124"/>
    </source>
</evidence>
<comment type="caution">
    <text evidence="4">The sequence shown here is derived from an EMBL/GenBank/DDBJ whole genome shotgun (WGS) entry which is preliminary data.</text>
</comment>
<keyword evidence="5" id="KW-1185">Reference proteome</keyword>